<organism evidence="2 3">
    <name type="scientific">Verticillium longisporum</name>
    <name type="common">Verticillium dahliae var. longisporum</name>
    <dbReference type="NCBI Taxonomy" id="100787"/>
    <lineage>
        <taxon>Eukaryota</taxon>
        <taxon>Fungi</taxon>
        <taxon>Dikarya</taxon>
        <taxon>Ascomycota</taxon>
        <taxon>Pezizomycotina</taxon>
        <taxon>Sordariomycetes</taxon>
        <taxon>Hypocreomycetidae</taxon>
        <taxon>Glomerellales</taxon>
        <taxon>Plectosphaerellaceae</taxon>
        <taxon>Verticillium</taxon>
    </lineage>
</organism>
<dbReference type="AlphaFoldDB" id="A0A0G4L9W5"/>
<proteinExistence type="predicted"/>
<reference evidence="3 4" key="1">
    <citation type="submission" date="2015-05" db="EMBL/GenBank/DDBJ databases">
        <authorList>
            <person name="Fogelqvist Johan"/>
        </authorList>
    </citation>
    <scope>NUCLEOTIDE SEQUENCE [LARGE SCALE GENOMIC DNA]</scope>
    <source>
        <strain evidence="2">VL1</strain>
        <strain evidence="1">VL2</strain>
    </source>
</reference>
<dbReference type="Proteomes" id="UP000044602">
    <property type="component" value="Unassembled WGS sequence"/>
</dbReference>
<dbReference type="EMBL" id="CVQH01010001">
    <property type="protein sequence ID" value="CRK18762.1"/>
    <property type="molecule type" value="Genomic_DNA"/>
</dbReference>
<accession>A0A0G4L9W5</accession>
<gene>
    <name evidence="2" type="ORF">BN1708_003136</name>
    <name evidence="1" type="ORF">BN1723_011573</name>
</gene>
<dbReference type="Proteomes" id="UP000045706">
    <property type="component" value="Unassembled WGS sequence"/>
</dbReference>
<keyword evidence="3" id="KW-1185">Reference proteome</keyword>
<evidence type="ECO:0000313" key="3">
    <source>
        <dbReference type="Proteomes" id="UP000044602"/>
    </source>
</evidence>
<sequence>MNRNKAREGLCPEYVFVVVMFRGLFQMLVAFDRVSRKDPVEFDLGRASSFGAATTLCFSNSNMRGKIMRLTMQVIPSEYSKYGGDQAVVLGLMESNDQMVKAYGGMKEAKGDTFGKTMAKINQEYEYGGPTVRLSSNRRQMLCYEVIWIDLWEVAQTRPTDSANDDQSLN</sequence>
<evidence type="ECO:0000313" key="4">
    <source>
        <dbReference type="Proteomes" id="UP000045706"/>
    </source>
</evidence>
<name>A0A0G4L9W5_VERLO</name>
<evidence type="ECO:0000313" key="2">
    <source>
        <dbReference type="EMBL" id="CRK18762.1"/>
    </source>
</evidence>
<protein>
    <submittedName>
        <fullName evidence="2">Uncharacterized protein</fullName>
    </submittedName>
</protein>
<evidence type="ECO:0000313" key="1">
    <source>
        <dbReference type="EMBL" id="CRK18410.1"/>
    </source>
</evidence>
<dbReference type="EMBL" id="CVQI01008891">
    <property type="protein sequence ID" value="CRK18410.1"/>
    <property type="molecule type" value="Genomic_DNA"/>
</dbReference>